<dbReference type="PANTHER" id="PTHR38471:SF2">
    <property type="entry name" value="FOUR HELIX BUNDLE PROTEIN"/>
    <property type="match status" value="1"/>
</dbReference>
<dbReference type="InterPro" id="IPR012657">
    <property type="entry name" value="23S_rRNA-intervening_sequence"/>
</dbReference>
<dbReference type="Proteomes" id="UP000534783">
    <property type="component" value="Unassembled WGS sequence"/>
</dbReference>
<dbReference type="Gene3D" id="1.20.1440.60">
    <property type="entry name" value="23S rRNA-intervening sequence"/>
    <property type="match status" value="1"/>
</dbReference>
<evidence type="ECO:0000313" key="2">
    <source>
        <dbReference type="Proteomes" id="UP000534783"/>
    </source>
</evidence>
<dbReference type="NCBIfam" id="NF008911">
    <property type="entry name" value="PRK12275.1-2"/>
    <property type="match status" value="1"/>
</dbReference>
<organism evidence="1 2">
    <name type="scientific">Candidatus Manganitrophus noduliformans</name>
    <dbReference type="NCBI Taxonomy" id="2606439"/>
    <lineage>
        <taxon>Bacteria</taxon>
        <taxon>Pseudomonadati</taxon>
        <taxon>Nitrospirota</taxon>
        <taxon>Nitrospiria</taxon>
        <taxon>Candidatus Troglogloeales</taxon>
        <taxon>Candidatus Manganitrophaceae</taxon>
        <taxon>Candidatus Manganitrophus</taxon>
    </lineage>
</organism>
<dbReference type="RefSeq" id="WP_168062708.1">
    <property type="nucleotide sequence ID" value="NZ_VTOW01000004.1"/>
</dbReference>
<keyword evidence="2" id="KW-1185">Reference proteome</keyword>
<reference evidence="1 2" key="1">
    <citation type="journal article" date="2020" name="Nature">
        <title>Bacterial chemolithoautotrophy via manganese oxidation.</title>
        <authorList>
            <person name="Yu H."/>
            <person name="Leadbetter J.R."/>
        </authorList>
    </citation>
    <scope>NUCLEOTIDE SEQUENCE [LARGE SCALE GENOMIC DNA]</scope>
    <source>
        <strain evidence="1 2">Mn-1</strain>
    </source>
</reference>
<name>A0A7X6DSW0_9BACT</name>
<dbReference type="EMBL" id="VTOW01000004">
    <property type="protein sequence ID" value="NKE72767.1"/>
    <property type="molecule type" value="Genomic_DNA"/>
</dbReference>
<proteinExistence type="predicted"/>
<dbReference type="CDD" id="cd16377">
    <property type="entry name" value="23S_rRNA_IVP_like"/>
    <property type="match status" value="1"/>
</dbReference>
<dbReference type="Pfam" id="PF05635">
    <property type="entry name" value="23S_rRNA_IVP"/>
    <property type="match status" value="1"/>
</dbReference>
<evidence type="ECO:0000313" key="1">
    <source>
        <dbReference type="EMBL" id="NKE72767.1"/>
    </source>
</evidence>
<gene>
    <name evidence="1" type="ORF">MNODULE_18610</name>
</gene>
<dbReference type="PANTHER" id="PTHR38471">
    <property type="entry name" value="FOUR HELIX BUNDLE PROTEIN"/>
    <property type="match status" value="1"/>
</dbReference>
<accession>A0A7X6DSW0</accession>
<dbReference type="AlphaFoldDB" id="A0A7X6DSW0"/>
<protein>
    <submittedName>
        <fullName evidence="1">Four helix bundle protein</fullName>
    </submittedName>
</protein>
<comment type="caution">
    <text evidence="1">The sequence shown here is derived from an EMBL/GenBank/DDBJ whole genome shotgun (WGS) entry which is preliminary data.</text>
</comment>
<sequence length="134" mass="15067">MPVNRSVNSFRDLRVCQLGINLVEQVYLLTARFPKEEIYGLTSQIQRAAVSVPSNIAEGHTREHRKEYLQHLSIAQASLAELETQLEISARLKYLTSDEFNQITENIKSLGRQLYALRNALGDKPAPGPRPPAP</sequence>
<dbReference type="NCBIfam" id="TIGR02436">
    <property type="entry name" value="four helix bundle protein"/>
    <property type="match status" value="1"/>
</dbReference>
<dbReference type="InterPro" id="IPR036583">
    <property type="entry name" value="23S_rRNA_IVS_sf"/>
</dbReference>
<dbReference type="SUPFAM" id="SSF158446">
    <property type="entry name" value="IVS-encoded protein-like"/>
    <property type="match status" value="1"/>
</dbReference>